<dbReference type="Proteomes" id="UP000324965">
    <property type="component" value="Unassembled WGS sequence"/>
</dbReference>
<protein>
    <submittedName>
        <fullName evidence="1">Uncharacterized protein</fullName>
    </submittedName>
</protein>
<gene>
    <name evidence="1" type="ORF">FGF04_35425</name>
</gene>
<reference evidence="1 2" key="1">
    <citation type="submission" date="2019-05" db="EMBL/GenBank/DDBJ databases">
        <authorList>
            <person name="Hariharan J."/>
            <person name="Choudoir M.J."/>
            <person name="Diebold P."/>
            <person name="Panke-Buisse K."/>
            <person name="Buckley D.H."/>
        </authorList>
    </citation>
    <scope>NUCLEOTIDE SEQUENCE [LARGE SCALE GENOMIC DNA]</scope>
    <source>
        <strain evidence="1 2">SUN51</strain>
    </source>
</reference>
<dbReference type="RefSeq" id="WP_149515487.1">
    <property type="nucleotide sequence ID" value="NZ_VDFC01000077.1"/>
</dbReference>
<name>A0A5A9ZWX6_9ACTN</name>
<evidence type="ECO:0000313" key="1">
    <source>
        <dbReference type="EMBL" id="KAA0921883.1"/>
    </source>
</evidence>
<accession>A0A5A9ZWX6</accession>
<dbReference type="EMBL" id="VDFC01000077">
    <property type="protein sequence ID" value="KAA0921883.1"/>
    <property type="molecule type" value="Genomic_DNA"/>
</dbReference>
<organism evidence="1 2">
    <name type="scientific">Streptomyces apricus</name>
    <dbReference type="NCBI Taxonomy" id="1828112"/>
    <lineage>
        <taxon>Bacteria</taxon>
        <taxon>Bacillati</taxon>
        <taxon>Actinomycetota</taxon>
        <taxon>Actinomycetes</taxon>
        <taxon>Kitasatosporales</taxon>
        <taxon>Streptomycetaceae</taxon>
        <taxon>Streptomyces</taxon>
    </lineage>
</organism>
<comment type="caution">
    <text evidence="1">The sequence shown here is derived from an EMBL/GenBank/DDBJ whole genome shotgun (WGS) entry which is preliminary data.</text>
</comment>
<dbReference type="OrthoDB" id="3855658at2"/>
<proteinExistence type="predicted"/>
<keyword evidence="2" id="KW-1185">Reference proteome</keyword>
<dbReference type="AlphaFoldDB" id="A0A5A9ZWX6"/>
<evidence type="ECO:0000313" key="2">
    <source>
        <dbReference type="Proteomes" id="UP000324965"/>
    </source>
</evidence>
<sequence length="109" mass="11665">MSGTLTLDDLAMPLRTLRLLAVDFGHLPAPTVHVTTIYPERLELTFYDDPAGFEAWRETLKIAPDAVTYRVQNDGQTAVLRASVDHAGATVLLTGYADVVTPVLAGGAA</sequence>